<dbReference type="GO" id="GO:0016829">
    <property type="term" value="F:lyase activity"/>
    <property type="evidence" value="ECO:0007669"/>
    <property type="project" value="UniProtKB-KW"/>
</dbReference>
<keyword evidence="13" id="KW-1185">Reference proteome</keyword>
<dbReference type="SUPFAM" id="SSF51126">
    <property type="entry name" value="Pectin lyase-like"/>
    <property type="match status" value="1"/>
</dbReference>
<proteinExistence type="inferred from homology"/>
<keyword evidence="5 9" id="KW-0378">Hydrolase</keyword>
<evidence type="ECO:0000256" key="7">
    <source>
        <dbReference type="ARBA" id="ARBA00023316"/>
    </source>
</evidence>
<dbReference type="InterPro" id="IPR006626">
    <property type="entry name" value="PbH1"/>
</dbReference>
<organism evidence="12 13">
    <name type="scientific">Artemisia annua</name>
    <name type="common">Sweet wormwood</name>
    <dbReference type="NCBI Taxonomy" id="35608"/>
    <lineage>
        <taxon>Eukaryota</taxon>
        <taxon>Viridiplantae</taxon>
        <taxon>Streptophyta</taxon>
        <taxon>Embryophyta</taxon>
        <taxon>Tracheophyta</taxon>
        <taxon>Spermatophyta</taxon>
        <taxon>Magnoliopsida</taxon>
        <taxon>eudicotyledons</taxon>
        <taxon>Gunneridae</taxon>
        <taxon>Pentapetalae</taxon>
        <taxon>asterids</taxon>
        <taxon>campanulids</taxon>
        <taxon>Asterales</taxon>
        <taxon>Asteraceae</taxon>
        <taxon>Asteroideae</taxon>
        <taxon>Anthemideae</taxon>
        <taxon>Artemisiinae</taxon>
        <taxon>Artemisia</taxon>
    </lineage>
</organism>
<dbReference type="STRING" id="35608.A0A2U1KKV0"/>
<dbReference type="InterPro" id="IPR011050">
    <property type="entry name" value="Pectin_lyase_fold/virulence"/>
</dbReference>
<keyword evidence="3" id="KW-0134">Cell wall</keyword>
<evidence type="ECO:0000256" key="2">
    <source>
        <dbReference type="ARBA" id="ARBA00008834"/>
    </source>
</evidence>
<evidence type="ECO:0000256" key="5">
    <source>
        <dbReference type="ARBA" id="ARBA00022801"/>
    </source>
</evidence>
<evidence type="ECO:0000313" key="12">
    <source>
        <dbReference type="EMBL" id="PWA37368.1"/>
    </source>
</evidence>
<protein>
    <submittedName>
        <fullName evidence="12">Pectin lyase-like superfamily protein</fullName>
    </submittedName>
</protein>
<dbReference type="EMBL" id="PKPP01016870">
    <property type="protein sequence ID" value="PWA37368.1"/>
    <property type="molecule type" value="Genomic_DNA"/>
</dbReference>
<dbReference type="GO" id="GO:0004650">
    <property type="term" value="F:polygalacturonase activity"/>
    <property type="evidence" value="ECO:0007669"/>
    <property type="project" value="InterPro"/>
</dbReference>
<evidence type="ECO:0000256" key="4">
    <source>
        <dbReference type="ARBA" id="ARBA00022525"/>
    </source>
</evidence>
<keyword evidence="7" id="KW-0961">Cell wall biogenesis/degradation</keyword>
<feature type="active site" evidence="8">
    <location>
        <position position="290"/>
    </location>
</feature>
<evidence type="ECO:0000313" key="13">
    <source>
        <dbReference type="Proteomes" id="UP000245207"/>
    </source>
</evidence>
<evidence type="ECO:0000256" key="10">
    <source>
        <dbReference type="SAM" id="MobiDB-lite"/>
    </source>
</evidence>
<keyword evidence="12" id="KW-0456">Lyase</keyword>
<feature type="chain" id="PRO_5015432898" evidence="11">
    <location>
        <begin position="26"/>
        <end position="460"/>
    </location>
</feature>
<dbReference type="Pfam" id="PF00295">
    <property type="entry name" value="Glyco_hydro_28"/>
    <property type="match status" value="1"/>
</dbReference>
<dbReference type="GO" id="GO:0005975">
    <property type="term" value="P:carbohydrate metabolic process"/>
    <property type="evidence" value="ECO:0007669"/>
    <property type="project" value="InterPro"/>
</dbReference>
<dbReference type="AlphaFoldDB" id="A0A2U1KKV0"/>
<feature type="compositionally biased region" description="Pro residues" evidence="10">
    <location>
        <begin position="77"/>
        <end position="86"/>
    </location>
</feature>
<dbReference type="GO" id="GO:0071555">
    <property type="term" value="P:cell wall organization"/>
    <property type="evidence" value="ECO:0007669"/>
    <property type="project" value="UniProtKB-KW"/>
</dbReference>
<evidence type="ECO:0000256" key="11">
    <source>
        <dbReference type="SAM" id="SignalP"/>
    </source>
</evidence>
<evidence type="ECO:0000256" key="3">
    <source>
        <dbReference type="ARBA" id="ARBA00022512"/>
    </source>
</evidence>
<accession>A0A2U1KKV0</accession>
<name>A0A2U1KKV0_ARTAN</name>
<evidence type="ECO:0000256" key="9">
    <source>
        <dbReference type="RuleBase" id="RU361169"/>
    </source>
</evidence>
<keyword evidence="11" id="KW-0732">Signal</keyword>
<keyword evidence="4" id="KW-0964">Secreted</keyword>
<dbReference type="Proteomes" id="UP000245207">
    <property type="component" value="Unassembled WGS sequence"/>
</dbReference>
<comment type="subcellular location">
    <subcellularLocation>
        <location evidence="1">Secreted</location>
        <location evidence="1">Cell wall</location>
    </subcellularLocation>
</comment>
<gene>
    <name evidence="12" type="ORF">CTI12_AA591180</name>
</gene>
<dbReference type="InterPro" id="IPR000743">
    <property type="entry name" value="Glyco_hydro_28"/>
</dbReference>
<evidence type="ECO:0000256" key="6">
    <source>
        <dbReference type="ARBA" id="ARBA00023295"/>
    </source>
</evidence>
<dbReference type="PROSITE" id="PS00502">
    <property type="entry name" value="POLYGALACTURONASE"/>
    <property type="match status" value="1"/>
</dbReference>
<reference evidence="12 13" key="1">
    <citation type="journal article" date="2018" name="Mol. Plant">
        <title>The genome of Artemisia annua provides insight into the evolution of Asteraceae family and artemisinin biosynthesis.</title>
        <authorList>
            <person name="Shen Q."/>
            <person name="Zhang L."/>
            <person name="Liao Z."/>
            <person name="Wang S."/>
            <person name="Yan T."/>
            <person name="Shi P."/>
            <person name="Liu M."/>
            <person name="Fu X."/>
            <person name="Pan Q."/>
            <person name="Wang Y."/>
            <person name="Lv Z."/>
            <person name="Lu X."/>
            <person name="Zhang F."/>
            <person name="Jiang W."/>
            <person name="Ma Y."/>
            <person name="Chen M."/>
            <person name="Hao X."/>
            <person name="Li L."/>
            <person name="Tang Y."/>
            <person name="Lv G."/>
            <person name="Zhou Y."/>
            <person name="Sun X."/>
            <person name="Brodelius P.E."/>
            <person name="Rose J.K.C."/>
            <person name="Tang K."/>
        </authorList>
    </citation>
    <scope>NUCLEOTIDE SEQUENCE [LARGE SCALE GENOMIC DNA]</scope>
    <source>
        <strain evidence="13">cv. Huhao1</strain>
        <tissue evidence="12">Leaf</tissue>
    </source>
</reference>
<dbReference type="Gene3D" id="2.160.20.10">
    <property type="entry name" value="Single-stranded right-handed beta-helix, Pectin lyase-like"/>
    <property type="match status" value="2"/>
</dbReference>
<dbReference type="InterPro" id="IPR012334">
    <property type="entry name" value="Pectin_lyas_fold"/>
</dbReference>
<evidence type="ECO:0000256" key="1">
    <source>
        <dbReference type="ARBA" id="ARBA00004191"/>
    </source>
</evidence>
<sequence length="460" mass="49862">MPSNMGGFSFKKLTFALVIAILVWASSMETCDARRGKHWRHGKAGPFSSLYNKKTKNYGHQGNVGKSKPKPKEKQPLPIPEEPQAPPQKGSKFNVLDYGAQGNGNSDDTKAFQAAWADACKVEASTMIVPTGYEFLVGPISFSGPYCQRNILFQLDGTIIAPTNANAWGNGLLQWLEFTKLVGLTIKGKGTIDGRGSVWWTHSILDDPIDNEDLLVSLLNVTITQTPLVSSSMESKMLSTKPTALRFYGSFNVTVTGITIQNSPQCDDCISIQTGCTNVYVHDVNCGPGHGISVGSLGKDGTTACVSNITVRNVNMHNTMTGVRIKTWQGGSGSVKGVLFSNIQVSDVQFPIMIDQYYCDHSSCTNHTSAVAVSNIAYENIKGTYTVKPVHVSCSDSMPCMDVRLTDIELNPAPKGYHMYDPFCWQAFGELYAPTVPQIGCLQQGTPSSSWDPTETGCPA</sequence>
<evidence type="ECO:0000256" key="8">
    <source>
        <dbReference type="PROSITE-ProRule" id="PRU10052"/>
    </source>
</evidence>
<dbReference type="OrthoDB" id="187139at2759"/>
<comment type="similarity">
    <text evidence="2 9">Belongs to the glycosyl hydrolase 28 family.</text>
</comment>
<feature type="region of interest" description="Disordered" evidence="10">
    <location>
        <begin position="44"/>
        <end position="94"/>
    </location>
</feature>
<dbReference type="SMART" id="SM00710">
    <property type="entry name" value="PbH1"/>
    <property type="match status" value="4"/>
</dbReference>
<keyword evidence="6 9" id="KW-0326">Glycosidase</keyword>
<dbReference type="PANTHER" id="PTHR31375">
    <property type="match status" value="1"/>
</dbReference>
<feature type="signal peptide" evidence="11">
    <location>
        <begin position="1"/>
        <end position="25"/>
    </location>
</feature>
<comment type="caution">
    <text evidence="12">The sequence shown here is derived from an EMBL/GenBank/DDBJ whole genome shotgun (WGS) entry which is preliminary data.</text>
</comment>